<dbReference type="Pfam" id="PF08543">
    <property type="entry name" value="Phos_pyr_kin"/>
    <property type="match status" value="1"/>
</dbReference>
<keyword evidence="6" id="KW-0067">ATP-binding</keyword>
<evidence type="ECO:0000313" key="9">
    <source>
        <dbReference type="Proteomes" id="UP000192934"/>
    </source>
</evidence>
<dbReference type="GO" id="GO:0009229">
    <property type="term" value="P:thiamine diphosphate biosynthetic process"/>
    <property type="evidence" value="ECO:0007669"/>
    <property type="project" value="UniProtKB-UniPathway"/>
</dbReference>
<dbReference type="CDD" id="cd01169">
    <property type="entry name" value="HMPP_kinase"/>
    <property type="match status" value="1"/>
</dbReference>
<dbReference type="EC" id="2.7.1.49" evidence="2"/>
<keyword evidence="5 8" id="KW-0418">Kinase</keyword>
<keyword evidence="9" id="KW-1185">Reference proteome</keyword>
<keyword evidence="3" id="KW-0808">Transferase</keyword>
<dbReference type="AlphaFoldDB" id="A0A1X7FZK4"/>
<dbReference type="InterPro" id="IPR013749">
    <property type="entry name" value="PM/HMP-P_kinase-1"/>
</dbReference>
<dbReference type="GO" id="GO:0008902">
    <property type="term" value="F:hydroxymethylpyrimidine kinase activity"/>
    <property type="evidence" value="ECO:0007669"/>
    <property type="project" value="UniProtKB-EC"/>
</dbReference>
<dbReference type="PANTHER" id="PTHR20858">
    <property type="entry name" value="PHOSPHOMETHYLPYRIMIDINE KINASE"/>
    <property type="match status" value="1"/>
</dbReference>
<dbReference type="GO" id="GO:0008972">
    <property type="term" value="F:phosphomethylpyrimidine kinase activity"/>
    <property type="evidence" value="ECO:0007669"/>
    <property type="project" value="InterPro"/>
</dbReference>
<reference evidence="9" key="1">
    <citation type="submission" date="2017-04" db="EMBL/GenBank/DDBJ databases">
        <authorList>
            <person name="Varghese N."/>
            <person name="Submissions S."/>
        </authorList>
    </citation>
    <scope>NUCLEOTIDE SEQUENCE [LARGE SCALE GENOMIC DNA]</scope>
    <source>
        <strain evidence="9">Dd16</strain>
    </source>
</reference>
<evidence type="ECO:0000256" key="4">
    <source>
        <dbReference type="ARBA" id="ARBA00022741"/>
    </source>
</evidence>
<gene>
    <name evidence="8" type="ORF">SAMN06295910_0538</name>
</gene>
<dbReference type="InterPro" id="IPR004360">
    <property type="entry name" value="Glyas_Fos-R_dOase_dom"/>
</dbReference>
<dbReference type="Pfam" id="PF00903">
    <property type="entry name" value="Glyoxalase"/>
    <property type="match status" value="1"/>
</dbReference>
<dbReference type="NCBIfam" id="TIGR00097">
    <property type="entry name" value="HMP-P_kinase"/>
    <property type="match status" value="1"/>
</dbReference>
<dbReference type="GO" id="GO:0005829">
    <property type="term" value="C:cytosol"/>
    <property type="evidence" value="ECO:0007669"/>
    <property type="project" value="TreeGrafter"/>
</dbReference>
<protein>
    <recommendedName>
        <fullName evidence="2">hydroxymethylpyrimidine kinase</fullName>
        <ecNumber evidence="2">2.7.1.49</ecNumber>
    </recommendedName>
</protein>
<evidence type="ECO:0000256" key="3">
    <source>
        <dbReference type="ARBA" id="ARBA00022679"/>
    </source>
</evidence>
<dbReference type="GO" id="GO:0005524">
    <property type="term" value="F:ATP binding"/>
    <property type="evidence" value="ECO:0007669"/>
    <property type="project" value="UniProtKB-KW"/>
</dbReference>
<dbReference type="OrthoDB" id="9810880at2"/>
<keyword evidence="4" id="KW-0547">Nucleotide-binding</keyword>
<dbReference type="RefSeq" id="WP_085217401.1">
    <property type="nucleotide sequence ID" value="NZ_LT840185.1"/>
</dbReference>
<evidence type="ECO:0000256" key="1">
    <source>
        <dbReference type="ARBA" id="ARBA00004948"/>
    </source>
</evidence>
<dbReference type="InterPro" id="IPR029056">
    <property type="entry name" value="Ribokinase-like"/>
</dbReference>
<dbReference type="Proteomes" id="UP000192934">
    <property type="component" value="Chromosome I"/>
</dbReference>
<dbReference type="PANTHER" id="PTHR20858:SF17">
    <property type="entry name" value="HYDROXYMETHYLPYRIMIDINE_PHOSPHOMETHYLPYRIMIDINE KINASE THI20-RELATED"/>
    <property type="match status" value="1"/>
</dbReference>
<sequence length="392" mass="40531">MTPRVLIIAGSDSGGGAGIQADIKTVTVMHGHAMTAVTAITAQNTLGVTAVHPIPADMVVAQIAAVQDDIGIDAVKIGMIGSPETAEAVAEALERLDAPIVFDPVMVASSGAVLADAPTVAAFRRLMDIAAVVTPNAAELAALTGASVTNAREAEAAARNLADAHSVHVLAKGGHIGGDEAIDILVSPEGDATQWSAPRIVTRHDHGTGCTLASAIATGLGRGAVLPDAIAAARDLVRSAMAAAPGFGAGHGPMGHWAAASGLVNLNQVTVPTGDYAASVAFYRTLGLTQIVNSPPLYARFECPGGATLSIHLEEEPVAGDAVIYFEASDLDAWVERLRAAGLAFDALPEDKRWRWREAHLRDPAGNRICLYRAAEIRRFPPWRMTAGEGSH</sequence>
<evidence type="ECO:0000313" key="8">
    <source>
        <dbReference type="EMBL" id="SMF61548.1"/>
    </source>
</evidence>
<accession>A0A1X7FZK4</accession>
<dbReference type="InterPro" id="IPR037523">
    <property type="entry name" value="VOC_core"/>
</dbReference>
<dbReference type="PROSITE" id="PS51819">
    <property type="entry name" value="VOC"/>
    <property type="match status" value="1"/>
</dbReference>
<evidence type="ECO:0000256" key="2">
    <source>
        <dbReference type="ARBA" id="ARBA00012135"/>
    </source>
</evidence>
<comment type="pathway">
    <text evidence="1">Cofactor biosynthesis; thiamine diphosphate biosynthesis.</text>
</comment>
<dbReference type="InterPro" id="IPR029068">
    <property type="entry name" value="Glyas_Bleomycin-R_OHBP_Dase"/>
</dbReference>
<dbReference type="SUPFAM" id="SSF53613">
    <property type="entry name" value="Ribokinase-like"/>
    <property type="match status" value="1"/>
</dbReference>
<dbReference type="SUPFAM" id="SSF54593">
    <property type="entry name" value="Glyoxalase/Bleomycin resistance protein/Dihydroxybiphenyl dioxygenase"/>
    <property type="match status" value="1"/>
</dbReference>
<dbReference type="FunFam" id="3.40.1190.20:FF:000003">
    <property type="entry name" value="Phosphomethylpyrimidine kinase ThiD"/>
    <property type="match status" value="1"/>
</dbReference>
<dbReference type="GO" id="GO:0009228">
    <property type="term" value="P:thiamine biosynthetic process"/>
    <property type="evidence" value="ECO:0007669"/>
    <property type="project" value="InterPro"/>
</dbReference>
<dbReference type="Gene3D" id="3.10.180.10">
    <property type="entry name" value="2,3-Dihydroxybiphenyl 1,2-Dioxygenase, domain 1"/>
    <property type="match status" value="1"/>
</dbReference>
<organism evidence="8 9">
    <name type="scientific">Allosphingosinicella indica</name>
    <dbReference type="NCBI Taxonomy" id="941907"/>
    <lineage>
        <taxon>Bacteria</taxon>
        <taxon>Pseudomonadati</taxon>
        <taxon>Pseudomonadota</taxon>
        <taxon>Alphaproteobacteria</taxon>
        <taxon>Sphingomonadales</taxon>
        <taxon>Sphingomonadaceae</taxon>
        <taxon>Allosphingosinicella</taxon>
    </lineage>
</organism>
<dbReference type="EMBL" id="LT840185">
    <property type="protein sequence ID" value="SMF61548.1"/>
    <property type="molecule type" value="Genomic_DNA"/>
</dbReference>
<dbReference type="Gene3D" id="3.40.1190.20">
    <property type="match status" value="1"/>
</dbReference>
<proteinExistence type="predicted"/>
<dbReference type="InterPro" id="IPR004399">
    <property type="entry name" value="HMP/HMP-P_kinase_dom"/>
</dbReference>
<name>A0A1X7FZK4_9SPHN</name>
<dbReference type="STRING" id="941907.SAMN06295910_0538"/>
<evidence type="ECO:0000259" key="7">
    <source>
        <dbReference type="PROSITE" id="PS51819"/>
    </source>
</evidence>
<dbReference type="UniPathway" id="UPA00060">
    <property type="reaction ID" value="UER00138"/>
</dbReference>
<feature type="domain" description="VOC" evidence="7">
    <location>
        <begin position="265"/>
        <end position="374"/>
    </location>
</feature>
<dbReference type="CDD" id="cd06587">
    <property type="entry name" value="VOC"/>
    <property type="match status" value="1"/>
</dbReference>
<evidence type="ECO:0000256" key="6">
    <source>
        <dbReference type="ARBA" id="ARBA00022840"/>
    </source>
</evidence>
<evidence type="ECO:0000256" key="5">
    <source>
        <dbReference type="ARBA" id="ARBA00022777"/>
    </source>
</evidence>